<dbReference type="FunFam" id="3.10.20.90:FF:000219">
    <property type="entry name" value="E3 ubiquitin-protein ligase RING1"/>
    <property type="match status" value="1"/>
</dbReference>
<evidence type="ECO:0000256" key="10">
    <source>
        <dbReference type="ARBA" id="ARBA00022833"/>
    </source>
</evidence>
<evidence type="ECO:0000256" key="1">
    <source>
        <dbReference type="ARBA" id="ARBA00000900"/>
    </source>
</evidence>
<reference evidence="17" key="1">
    <citation type="submission" date="2021-03" db="EMBL/GenBank/DDBJ databases">
        <title>Chromosome level genome of the anhydrobiotic midge Polypedilum vanderplanki.</title>
        <authorList>
            <person name="Yoshida Y."/>
            <person name="Kikawada T."/>
            <person name="Gusev O."/>
        </authorList>
    </citation>
    <scope>NUCLEOTIDE SEQUENCE</scope>
    <source>
        <strain evidence="17">NIAS01</strain>
        <tissue evidence="17">Whole body or cell culture</tissue>
    </source>
</reference>
<dbReference type="GO" id="GO:0003682">
    <property type="term" value="F:chromatin binding"/>
    <property type="evidence" value="ECO:0007669"/>
    <property type="project" value="TreeGrafter"/>
</dbReference>
<feature type="domain" description="RING-type" evidence="16">
    <location>
        <begin position="44"/>
        <end position="84"/>
    </location>
</feature>
<keyword evidence="9" id="KW-0833">Ubl conjugation pathway</keyword>
<sequence>MEPQAQNKTWDLSLYELNRVPQEVITDNTEIAVSPRSLHSELMCPICLDMLKKTMTTKECLHRFCSDCIITALRSGNKECPTCRKKLVSKRSLRPDPNFDCLISKIYPSRDEYEAHQEKVLAKFNKSHSQQALVNSITEGIKLQSQNRPQRRKNQDETNPNDSTARDISSNSQGSSHGESTRQSSNPPSARSTPSPVPSHSSSTSKPTKRARSIMTTSERSEDSESNSEMDGQTENESNADTEDGNDGNDEIELVFKPHPTEMNSENVLMKALKENTVRYIKTTANATVDHLSKYLAMRLSLDAQLAEPTFKALTFSIYIAPAPAQFAVLSGNQTLQQVNEKFWKANKPLEMFYSCKS</sequence>
<dbReference type="EMBL" id="JADBJN010000003">
    <property type="protein sequence ID" value="KAG5671468.1"/>
    <property type="molecule type" value="Genomic_DNA"/>
</dbReference>
<dbReference type="GO" id="GO:0000151">
    <property type="term" value="C:ubiquitin ligase complex"/>
    <property type="evidence" value="ECO:0007669"/>
    <property type="project" value="InterPro"/>
</dbReference>
<feature type="region of interest" description="Disordered" evidence="15">
    <location>
        <begin position="142"/>
        <end position="253"/>
    </location>
</feature>
<evidence type="ECO:0000256" key="9">
    <source>
        <dbReference type="ARBA" id="ARBA00022786"/>
    </source>
</evidence>
<evidence type="ECO:0000256" key="8">
    <source>
        <dbReference type="ARBA" id="ARBA00022771"/>
    </source>
</evidence>
<dbReference type="InterPro" id="IPR032443">
    <property type="entry name" value="RAWUL"/>
</dbReference>
<dbReference type="Gene3D" id="3.10.20.90">
    <property type="entry name" value="Phosphatidylinositol 3-kinase Catalytic Subunit, Chain A, domain 1"/>
    <property type="match status" value="1"/>
</dbReference>
<gene>
    <name evidence="17" type="ORF">PVAND_001663</name>
</gene>
<dbReference type="EC" id="2.3.2.27" evidence="4"/>
<comment type="pathway">
    <text evidence="3">Protein modification; protein ubiquitination.</text>
</comment>
<organism evidence="17 18">
    <name type="scientific">Polypedilum vanderplanki</name>
    <name type="common">Sleeping chironomid midge</name>
    <dbReference type="NCBI Taxonomy" id="319348"/>
    <lineage>
        <taxon>Eukaryota</taxon>
        <taxon>Metazoa</taxon>
        <taxon>Ecdysozoa</taxon>
        <taxon>Arthropoda</taxon>
        <taxon>Hexapoda</taxon>
        <taxon>Insecta</taxon>
        <taxon>Pterygota</taxon>
        <taxon>Neoptera</taxon>
        <taxon>Endopterygota</taxon>
        <taxon>Diptera</taxon>
        <taxon>Nematocera</taxon>
        <taxon>Chironomoidea</taxon>
        <taxon>Chironomidae</taxon>
        <taxon>Chironominae</taxon>
        <taxon>Polypedilum</taxon>
        <taxon>Polypedilum</taxon>
    </lineage>
</organism>
<dbReference type="Gene3D" id="3.30.40.10">
    <property type="entry name" value="Zinc/RING finger domain, C3HC4 (zinc finger)"/>
    <property type="match status" value="1"/>
</dbReference>
<dbReference type="Proteomes" id="UP001107558">
    <property type="component" value="Chromosome 3"/>
</dbReference>
<dbReference type="AlphaFoldDB" id="A0A9J6BNM1"/>
<evidence type="ECO:0000256" key="6">
    <source>
        <dbReference type="ARBA" id="ARBA00022679"/>
    </source>
</evidence>
<keyword evidence="10" id="KW-0862">Zinc</keyword>
<evidence type="ECO:0000259" key="16">
    <source>
        <dbReference type="PROSITE" id="PS50089"/>
    </source>
</evidence>
<keyword evidence="8 14" id="KW-0863">Zinc-finger</keyword>
<dbReference type="Pfam" id="PF13923">
    <property type="entry name" value="zf-C3HC4_2"/>
    <property type="match status" value="1"/>
</dbReference>
<dbReference type="SMART" id="SM00184">
    <property type="entry name" value="RING"/>
    <property type="match status" value="1"/>
</dbReference>
<dbReference type="SUPFAM" id="SSF57850">
    <property type="entry name" value="RING/U-box"/>
    <property type="match status" value="1"/>
</dbReference>
<evidence type="ECO:0000256" key="11">
    <source>
        <dbReference type="ARBA" id="ARBA00023015"/>
    </source>
</evidence>
<accession>A0A9J6BNM1</accession>
<comment type="catalytic activity">
    <reaction evidence="1">
        <text>S-ubiquitinyl-[E2 ubiquitin-conjugating enzyme]-L-cysteine + [acceptor protein]-L-lysine = [E2 ubiquitin-conjugating enzyme]-L-cysteine + N(6)-ubiquitinyl-[acceptor protein]-L-lysine.</text>
        <dbReference type="EC" id="2.3.2.27"/>
    </reaction>
</comment>
<dbReference type="Pfam" id="PF16207">
    <property type="entry name" value="RAWUL"/>
    <property type="match status" value="1"/>
</dbReference>
<dbReference type="InterPro" id="IPR013083">
    <property type="entry name" value="Znf_RING/FYVE/PHD"/>
</dbReference>
<keyword evidence="18" id="KW-1185">Reference proteome</keyword>
<feature type="compositionally biased region" description="Polar residues" evidence="15">
    <location>
        <begin position="181"/>
        <end position="191"/>
    </location>
</feature>
<feature type="compositionally biased region" description="Low complexity" evidence="15">
    <location>
        <begin position="192"/>
        <end position="206"/>
    </location>
</feature>
<evidence type="ECO:0000256" key="15">
    <source>
        <dbReference type="SAM" id="MobiDB-lite"/>
    </source>
</evidence>
<comment type="subcellular location">
    <subcellularLocation>
        <location evidence="2">Nucleus</location>
    </subcellularLocation>
</comment>
<feature type="compositionally biased region" description="Low complexity" evidence="15">
    <location>
        <begin position="169"/>
        <end position="178"/>
    </location>
</feature>
<dbReference type="GO" id="GO:0008270">
    <property type="term" value="F:zinc ion binding"/>
    <property type="evidence" value="ECO:0007669"/>
    <property type="project" value="UniProtKB-KW"/>
</dbReference>
<dbReference type="PANTHER" id="PTHR46076">
    <property type="entry name" value="E3 UBIQUITIN-PROTEIN LIGASE RING1 / RING 2 FAMILY MEMBER"/>
    <property type="match status" value="1"/>
</dbReference>
<keyword evidence="11" id="KW-0805">Transcription regulation</keyword>
<dbReference type="GO" id="GO:0061630">
    <property type="term" value="F:ubiquitin protein ligase activity"/>
    <property type="evidence" value="ECO:0007669"/>
    <property type="project" value="UniProtKB-EC"/>
</dbReference>
<comment type="caution">
    <text evidence="17">The sequence shown here is derived from an EMBL/GenBank/DDBJ whole genome shotgun (WGS) entry which is preliminary data.</text>
</comment>
<dbReference type="CDD" id="cd17086">
    <property type="entry name" value="RAWUL_RING1_like"/>
    <property type="match status" value="1"/>
</dbReference>
<name>A0A9J6BNM1_POLVA</name>
<evidence type="ECO:0000313" key="17">
    <source>
        <dbReference type="EMBL" id="KAG5671468.1"/>
    </source>
</evidence>
<dbReference type="InterPro" id="IPR001841">
    <property type="entry name" value="Znf_RING"/>
</dbReference>
<feature type="compositionally biased region" description="Acidic residues" evidence="15">
    <location>
        <begin position="222"/>
        <end position="253"/>
    </location>
</feature>
<evidence type="ECO:0000256" key="14">
    <source>
        <dbReference type="PROSITE-ProRule" id="PRU00175"/>
    </source>
</evidence>
<dbReference type="GO" id="GO:0031519">
    <property type="term" value="C:PcG protein complex"/>
    <property type="evidence" value="ECO:0007669"/>
    <property type="project" value="TreeGrafter"/>
</dbReference>
<keyword evidence="5" id="KW-0678">Repressor</keyword>
<evidence type="ECO:0000256" key="2">
    <source>
        <dbReference type="ARBA" id="ARBA00004123"/>
    </source>
</evidence>
<evidence type="ECO:0000256" key="12">
    <source>
        <dbReference type="ARBA" id="ARBA00023163"/>
    </source>
</evidence>
<keyword evidence="6" id="KW-0808">Transferase</keyword>
<proteinExistence type="predicted"/>
<dbReference type="InterPro" id="IPR043540">
    <property type="entry name" value="RING1/RING2"/>
</dbReference>
<dbReference type="PROSITE" id="PS50089">
    <property type="entry name" value="ZF_RING_2"/>
    <property type="match status" value="1"/>
</dbReference>
<dbReference type="OrthoDB" id="337575at2759"/>
<evidence type="ECO:0000313" key="18">
    <source>
        <dbReference type="Proteomes" id="UP001107558"/>
    </source>
</evidence>
<evidence type="ECO:0000256" key="13">
    <source>
        <dbReference type="ARBA" id="ARBA00023242"/>
    </source>
</evidence>
<dbReference type="PROSITE" id="PS00518">
    <property type="entry name" value="ZF_RING_1"/>
    <property type="match status" value="1"/>
</dbReference>
<feature type="compositionally biased region" description="Polar residues" evidence="15">
    <location>
        <begin position="157"/>
        <end position="168"/>
    </location>
</feature>
<dbReference type="InterPro" id="IPR017907">
    <property type="entry name" value="Znf_RING_CS"/>
</dbReference>
<dbReference type="FunFam" id="3.30.40.10:FF:000100">
    <property type="entry name" value="E3 ubiquitin-protein ligase RING2"/>
    <property type="match status" value="1"/>
</dbReference>
<dbReference type="PANTHER" id="PTHR46076:SF3">
    <property type="entry name" value="E3 UBIQUITIN-PROTEIN LIGASE RING1"/>
    <property type="match status" value="1"/>
</dbReference>
<evidence type="ECO:0000256" key="4">
    <source>
        <dbReference type="ARBA" id="ARBA00012483"/>
    </source>
</evidence>
<keyword evidence="7" id="KW-0479">Metal-binding</keyword>
<protein>
    <recommendedName>
        <fullName evidence="4">RING-type E3 ubiquitin transferase</fullName>
        <ecNumber evidence="4">2.3.2.27</ecNumber>
    </recommendedName>
</protein>
<evidence type="ECO:0000256" key="3">
    <source>
        <dbReference type="ARBA" id="ARBA00004906"/>
    </source>
</evidence>
<keyword evidence="12" id="KW-0804">Transcription</keyword>
<evidence type="ECO:0000256" key="7">
    <source>
        <dbReference type="ARBA" id="ARBA00022723"/>
    </source>
</evidence>
<evidence type="ECO:0000256" key="5">
    <source>
        <dbReference type="ARBA" id="ARBA00022491"/>
    </source>
</evidence>
<keyword evidence="13" id="KW-0539">Nucleus</keyword>